<name>A0A4Y2WW30_ARAVE</name>
<feature type="transmembrane region" description="Helical" evidence="1">
    <location>
        <begin position="85"/>
        <end position="103"/>
    </location>
</feature>
<evidence type="ECO:0000313" key="2">
    <source>
        <dbReference type="EMBL" id="GBO41439.1"/>
    </source>
</evidence>
<organism evidence="2 3">
    <name type="scientific">Araneus ventricosus</name>
    <name type="common">Orbweaver spider</name>
    <name type="synonym">Epeira ventricosa</name>
    <dbReference type="NCBI Taxonomy" id="182803"/>
    <lineage>
        <taxon>Eukaryota</taxon>
        <taxon>Metazoa</taxon>
        <taxon>Ecdysozoa</taxon>
        <taxon>Arthropoda</taxon>
        <taxon>Chelicerata</taxon>
        <taxon>Arachnida</taxon>
        <taxon>Araneae</taxon>
        <taxon>Araneomorphae</taxon>
        <taxon>Entelegynae</taxon>
        <taxon>Araneoidea</taxon>
        <taxon>Araneidae</taxon>
        <taxon>Araneus</taxon>
    </lineage>
</organism>
<keyword evidence="1" id="KW-0812">Transmembrane</keyword>
<evidence type="ECO:0000313" key="3">
    <source>
        <dbReference type="Proteomes" id="UP000499080"/>
    </source>
</evidence>
<gene>
    <name evidence="2" type="ORF">AVEN_116375_1</name>
</gene>
<protein>
    <submittedName>
        <fullName evidence="2">Uncharacterized protein</fullName>
    </submittedName>
</protein>
<dbReference type="EMBL" id="BGPR01067117">
    <property type="protein sequence ID" value="GBO41439.1"/>
    <property type="molecule type" value="Genomic_DNA"/>
</dbReference>
<evidence type="ECO:0000256" key="1">
    <source>
        <dbReference type="SAM" id="Phobius"/>
    </source>
</evidence>
<keyword evidence="3" id="KW-1185">Reference proteome</keyword>
<dbReference type="Proteomes" id="UP000499080">
    <property type="component" value="Unassembled WGS sequence"/>
</dbReference>
<keyword evidence="1" id="KW-0472">Membrane</keyword>
<sequence>MLSVLYLSLTDALDLNSDIAVMAGSCSVELQAVPLSSLAGHQRADRCLKKIRTVSETYRNELSIRNIDRVSNYINFNKLFINTRFLIVKVLWFCLFLLFLFYVKMRLKWWSLFLVEKRNQ</sequence>
<dbReference type="AlphaFoldDB" id="A0A4Y2WW30"/>
<keyword evidence="1" id="KW-1133">Transmembrane helix</keyword>
<comment type="caution">
    <text evidence="2">The sequence shown here is derived from an EMBL/GenBank/DDBJ whole genome shotgun (WGS) entry which is preliminary data.</text>
</comment>
<proteinExistence type="predicted"/>
<accession>A0A4Y2WW30</accession>
<reference evidence="2 3" key="1">
    <citation type="journal article" date="2019" name="Sci. Rep.">
        <title>Orb-weaving spider Araneus ventricosus genome elucidates the spidroin gene catalogue.</title>
        <authorList>
            <person name="Kono N."/>
            <person name="Nakamura H."/>
            <person name="Ohtoshi R."/>
            <person name="Moran D.A.P."/>
            <person name="Shinohara A."/>
            <person name="Yoshida Y."/>
            <person name="Fujiwara M."/>
            <person name="Mori M."/>
            <person name="Tomita M."/>
            <person name="Arakawa K."/>
        </authorList>
    </citation>
    <scope>NUCLEOTIDE SEQUENCE [LARGE SCALE GENOMIC DNA]</scope>
</reference>